<evidence type="ECO:0000256" key="8">
    <source>
        <dbReference type="ARBA" id="ARBA00022989"/>
    </source>
</evidence>
<keyword evidence="10" id="KW-0735">Signal-anchor</keyword>
<evidence type="ECO:0000256" key="9">
    <source>
        <dbReference type="ARBA" id="ARBA00023136"/>
    </source>
</evidence>
<sequence length="203" mass="22547">MKKLMVIMLSSSAITLGLFALMASMVASDEAPVIDPVEHTPVTVNQTPPQSTKNDIERVKIEPPKVMPKPEMEREVINEAEPLTPDIGYVSPELKLTNHLKSIDFTGPADNGARPIFRVNPSYPVDASRNGIEGWVVLGFDINEIGAVVNIRIIDAEPKRIFNKAAKQALRKWKYKAKTVNGQQVVQQNLSVQLDFKMEKQST</sequence>
<keyword evidence="9" id="KW-0472">Membrane</keyword>
<evidence type="ECO:0000256" key="2">
    <source>
        <dbReference type="ARBA" id="ARBA00006555"/>
    </source>
</evidence>
<dbReference type="PRINTS" id="PR01374">
    <property type="entry name" value="TONBPROTEIN"/>
</dbReference>
<dbReference type="PROSITE" id="PS52015">
    <property type="entry name" value="TONB_CTD"/>
    <property type="match status" value="1"/>
</dbReference>
<dbReference type="SUPFAM" id="SSF74653">
    <property type="entry name" value="TolA/TonB C-terminal domain"/>
    <property type="match status" value="1"/>
</dbReference>
<evidence type="ECO:0000256" key="10">
    <source>
        <dbReference type="RuleBase" id="RU362123"/>
    </source>
</evidence>
<dbReference type="EMBL" id="BSSV01000001">
    <property type="protein sequence ID" value="GLX83777.1"/>
    <property type="molecule type" value="Genomic_DNA"/>
</dbReference>
<dbReference type="InterPro" id="IPR003538">
    <property type="entry name" value="TonB"/>
</dbReference>
<dbReference type="InterPro" id="IPR037682">
    <property type="entry name" value="TonB_C"/>
</dbReference>
<dbReference type="PANTHER" id="PTHR33446">
    <property type="entry name" value="PROTEIN TONB-RELATED"/>
    <property type="match status" value="1"/>
</dbReference>
<comment type="similarity">
    <text evidence="2 10">Belongs to the TonB family.</text>
</comment>
<evidence type="ECO:0000256" key="1">
    <source>
        <dbReference type="ARBA" id="ARBA00004383"/>
    </source>
</evidence>
<feature type="chain" id="PRO_5045127644" description="Protein TonB" evidence="11">
    <location>
        <begin position="28"/>
        <end position="203"/>
    </location>
</feature>
<evidence type="ECO:0000259" key="12">
    <source>
        <dbReference type="PROSITE" id="PS52015"/>
    </source>
</evidence>
<dbReference type="InterPro" id="IPR006260">
    <property type="entry name" value="TonB/TolA_C"/>
</dbReference>
<dbReference type="RefSeq" id="WP_284295306.1">
    <property type="nucleotide sequence ID" value="NZ_BSSV01000001.1"/>
</dbReference>
<feature type="signal peptide" evidence="11">
    <location>
        <begin position="1"/>
        <end position="27"/>
    </location>
</feature>
<evidence type="ECO:0000256" key="3">
    <source>
        <dbReference type="ARBA" id="ARBA00022448"/>
    </source>
</evidence>
<evidence type="ECO:0000313" key="14">
    <source>
        <dbReference type="Proteomes" id="UP001157134"/>
    </source>
</evidence>
<dbReference type="Proteomes" id="UP001157134">
    <property type="component" value="Unassembled WGS sequence"/>
</dbReference>
<keyword evidence="7 10" id="KW-0653">Protein transport</keyword>
<keyword evidence="11" id="KW-0732">Signal</keyword>
<reference evidence="13 14" key="1">
    <citation type="submission" date="2023-03" db="EMBL/GenBank/DDBJ databases">
        <title>Thalassotalea loyana LMG 22536T draft genome sequence.</title>
        <authorList>
            <person name="Sawabe T."/>
        </authorList>
    </citation>
    <scope>NUCLEOTIDE SEQUENCE [LARGE SCALE GENOMIC DNA]</scope>
    <source>
        <strain evidence="13 14">LMG 22536</strain>
    </source>
</reference>
<gene>
    <name evidence="13" type="primary">tonB2_1</name>
    <name evidence="13" type="ORF">tloyanaT_00290</name>
</gene>
<name>A0ABQ6HAH8_9GAMM</name>
<keyword evidence="4 10" id="KW-1003">Cell membrane</keyword>
<keyword evidence="3 10" id="KW-0813">Transport</keyword>
<comment type="subcellular location">
    <subcellularLocation>
        <location evidence="1 10">Cell inner membrane</location>
        <topology evidence="1 10">Single-pass membrane protein</topology>
        <orientation evidence="1 10">Periplasmic side</orientation>
    </subcellularLocation>
</comment>
<feature type="domain" description="TonB C-terminal" evidence="12">
    <location>
        <begin position="108"/>
        <end position="203"/>
    </location>
</feature>
<evidence type="ECO:0000313" key="13">
    <source>
        <dbReference type="EMBL" id="GLX83777.1"/>
    </source>
</evidence>
<accession>A0ABQ6HAH8</accession>
<protein>
    <recommendedName>
        <fullName evidence="10">Protein TonB</fullName>
    </recommendedName>
</protein>
<dbReference type="NCBIfam" id="TIGR01352">
    <property type="entry name" value="tonB_Cterm"/>
    <property type="match status" value="1"/>
</dbReference>
<evidence type="ECO:0000256" key="4">
    <source>
        <dbReference type="ARBA" id="ARBA00022475"/>
    </source>
</evidence>
<evidence type="ECO:0000256" key="7">
    <source>
        <dbReference type="ARBA" id="ARBA00022927"/>
    </source>
</evidence>
<comment type="function">
    <text evidence="10">Interacts with outer membrane receptor proteins that carry out high-affinity binding and energy dependent uptake into the periplasmic space of specific substrates. It could act to transduce energy from the cytoplasmic membrane to specific energy-requiring processes in the outer membrane, resulting in the release into the periplasm of ligands bound by these outer membrane proteins.</text>
</comment>
<proteinExistence type="inferred from homology"/>
<evidence type="ECO:0000256" key="5">
    <source>
        <dbReference type="ARBA" id="ARBA00022519"/>
    </source>
</evidence>
<keyword evidence="6" id="KW-0812">Transmembrane</keyword>
<keyword evidence="8" id="KW-1133">Transmembrane helix</keyword>
<organism evidence="13 14">
    <name type="scientific">Thalassotalea loyana</name>
    <dbReference type="NCBI Taxonomy" id="280483"/>
    <lineage>
        <taxon>Bacteria</taxon>
        <taxon>Pseudomonadati</taxon>
        <taxon>Pseudomonadota</taxon>
        <taxon>Gammaproteobacteria</taxon>
        <taxon>Alteromonadales</taxon>
        <taxon>Colwelliaceae</taxon>
        <taxon>Thalassotalea</taxon>
    </lineage>
</organism>
<comment type="caution">
    <text evidence="13">The sequence shown here is derived from an EMBL/GenBank/DDBJ whole genome shotgun (WGS) entry which is preliminary data.</text>
</comment>
<evidence type="ECO:0000256" key="11">
    <source>
        <dbReference type="SAM" id="SignalP"/>
    </source>
</evidence>
<keyword evidence="14" id="KW-1185">Reference proteome</keyword>
<dbReference type="Pfam" id="PF03544">
    <property type="entry name" value="TonB_C"/>
    <property type="match status" value="1"/>
</dbReference>
<dbReference type="PANTHER" id="PTHR33446:SF14">
    <property type="entry name" value="PROTEIN TONB"/>
    <property type="match status" value="1"/>
</dbReference>
<dbReference type="Gene3D" id="3.30.2420.10">
    <property type="entry name" value="TonB"/>
    <property type="match status" value="1"/>
</dbReference>
<keyword evidence="5 10" id="KW-0997">Cell inner membrane</keyword>
<evidence type="ECO:0000256" key="6">
    <source>
        <dbReference type="ARBA" id="ARBA00022692"/>
    </source>
</evidence>
<dbReference type="InterPro" id="IPR051045">
    <property type="entry name" value="TonB-dependent_transducer"/>
</dbReference>